<accession>A0A6A4NQ01</accession>
<evidence type="ECO:0000313" key="2">
    <source>
        <dbReference type="EMBL" id="KAE9595826.1"/>
    </source>
</evidence>
<gene>
    <name evidence="2" type="ORF">Lalb_Chr17g0342861</name>
</gene>
<dbReference type="EMBL" id="WOCE01000017">
    <property type="protein sequence ID" value="KAE9595826.1"/>
    <property type="molecule type" value="Genomic_DNA"/>
</dbReference>
<keyword evidence="1" id="KW-0812">Transmembrane</keyword>
<proteinExistence type="predicted"/>
<protein>
    <submittedName>
        <fullName evidence="2">Uncharacterized protein</fullName>
    </submittedName>
</protein>
<keyword evidence="3" id="KW-1185">Reference proteome</keyword>
<name>A0A6A4NQ01_LUPAL</name>
<keyword evidence="1" id="KW-1133">Transmembrane helix</keyword>
<keyword evidence="1" id="KW-0472">Membrane</keyword>
<dbReference type="AlphaFoldDB" id="A0A6A4NQ01"/>
<reference evidence="3" key="1">
    <citation type="journal article" date="2020" name="Nat. Commun.">
        <title>Genome sequence of the cluster root forming white lupin.</title>
        <authorList>
            <person name="Hufnagel B."/>
            <person name="Marques A."/>
            <person name="Soriano A."/>
            <person name="Marques L."/>
            <person name="Divol F."/>
            <person name="Doumas P."/>
            <person name="Sallet E."/>
            <person name="Mancinotti D."/>
            <person name="Carrere S."/>
            <person name="Marande W."/>
            <person name="Arribat S."/>
            <person name="Keller J."/>
            <person name="Huneau C."/>
            <person name="Blein T."/>
            <person name="Aime D."/>
            <person name="Laguerre M."/>
            <person name="Taylor J."/>
            <person name="Schubert V."/>
            <person name="Nelson M."/>
            <person name="Geu-Flores F."/>
            <person name="Crespi M."/>
            <person name="Gallardo-Guerrero K."/>
            <person name="Delaux P.-M."/>
            <person name="Salse J."/>
            <person name="Berges H."/>
            <person name="Guyot R."/>
            <person name="Gouzy J."/>
            <person name="Peret B."/>
        </authorList>
    </citation>
    <scope>NUCLEOTIDE SEQUENCE [LARGE SCALE GENOMIC DNA]</scope>
    <source>
        <strain evidence="3">cv. Amiga</strain>
    </source>
</reference>
<feature type="transmembrane region" description="Helical" evidence="1">
    <location>
        <begin position="44"/>
        <end position="61"/>
    </location>
</feature>
<feature type="transmembrane region" description="Helical" evidence="1">
    <location>
        <begin position="81"/>
        <end position="100"/>
    </location>
</feature>
<organism evidence="2 3">
    <name type="scientific">Lupinus albus</name>
    <name type="common">White lupine</name>
    <name type="synonym">Lupinus termis</name>
    <dbReference type="NCBI Taxonomy" id="3870"/>
    <lineage>
        <taxon>Eukaryota</taxon>
        <taxon>Viridiplantae</taxon>
        <taxon>Streptophyta</taxon>
        <taxon>Embryophyta</taxon>
        <taxon>Tracheophyta</taxon>
        <taxon>Spermatophyta</taxon>
        <taxon>Magnoliopsida</taxon>
        <taxon>eudicotyledons</taxon>
        <taxon>Gunneridae</taxon>
        <taxon>Pentapetalae</taxon>
        <taxon>rosids</taxon>
        <taxon>fabids</taxon>
        <taxon>Fabales</taxon>
        <taxon>Fabaceae</taxon>
        <taxon>Papilionoideae</taxon>
        <taxon>50 kb inversion clade</taxon>
        <taxon>genistoids sensu lato</taxon>
        <taxon>core genistoids</taxon>
        <taxon>Genisteae</taxon>
        <taxon>Lupinus</taxon>
    </lineage>
</organism>
<comment type="caution">
    <text evidence="2">The sequence shown here is derived from an EMBL/GenBank/DDBJ whole genome shotgun (WGS) entry which is preliminary data.</text>
</comment>
<dbReference type="Proteomes" id="UP000447434">
    <property type="component" value="Chromosome 17"/>
</dbReference>
<evidence type="ECO:0000256" key="1">
    <source>
        <dbReference type="SAM" id="Phobius"/>
    </source>
</evidence>
<sequence length="145" mass="17095">MDLSSTINERLGSSSLLNSLIKYTFLNFSEGHMSKSEYQKGCRYTNLGKFYLCWVVELFYYTFGVSFENITGLVHILRKSWFWYTFFLIFYSLSCIRGLCPRITLIHGSDPRFCFVALRKHDFGPRFSLNCFLKLLINNVTPRYI</sequence>
<evidence type="ECO:0000313" key="3">
    <source>
        <dbReference type="Proteomes" id="UP000447434"/>
    </source>
</evidence>